<accession>A0A366LR89</accession>
<dbReference type="InterPro" id="IPR016040">
    <property type="entry name" value="NAD(P)-bd_dom"/>
</dbReference>
<dbReference type="Proteomes" id="UP000253303">
    <property type="component" value="Unassembled WGS sequence"/>
</dbReference>
<dbReference type="Gene3D" id="3.40.50.720">
    <property type="entry name" value="NAD(P)-binding Rossmann-like Domain"/>
    <property type="match status" value="1"/>
</dbReference>
<dbReference type="InterPro" id="IPR051604">
    <property type="entry name" value="Ergot_Alk_Oxidoreductase"/>
</dbReference>
<sequence length="285" mass="30485">MRVLVTGATGNVGRQVTAGLVGAGVAVRALTRDPRRAALPGAEVVQGDLTRPETVPFDGVDRVFLFPEPSTANEVVERAVRAGVRRIVVLSSGAVTGGFDTTFHPPVEQAVQASGLEWTHVRPGEFAANKLSLWGPSIRAERLVRDADPDAGGFPVHERDVADVALKALLEEGHHGKAYDINGPELISLRDQVKAIADALGEEVRFERVTPAEAREIYLKIGGFAAEAADFLLGFTDYDGNPADPAAVQDFDMSALGELPTAQAVTGDPPRTFAQWARDRAEDFR</sequence>
<reference evidence="2 3" key="1">
    <citation type="submission" date="2018-06" db="EMBL/GenBank/DDBJ databases">
        <title>Sphaerisporangium craniellae sp. nov., isolated from a marine sponge in the South China Sea.</title>
        <authorList>
            <person name="Li L."/>
        </authorList>
    </citation>
    <scope>NUCLEOTIDE SEQUENCE [LARGE SCALE GENOMIC DNA]</scope>
    <source>
        <strain evidence="2 3">LHW63015</strain>
    </source>
</reference>
<proteinExistence type="predicted"/>
<dbReference type="AlphaFoldDB" id="A0A366LR89"/>
<name>A0A366LR89_9ACTN</name>
<evidence type="ECO:0000313" key="3">
    <source>
        <dbReference type="Proteomes" id="UP000253303"/>
    </source>
</evidence>
<keyword evidence="3" id="KW-1185">Reference proteome</keyword>
<dbReference type="EMBL" id="QMEY01000017">
    <property type="protein sequence ID" value="RBQ16337.1"/>
    <property type="molecule type" value="Genomic_DNA"/>
</dbReference>
<dbReference type="Pfam" id="PF13460">
    <property type="entry name" value="NAD_binding_10"/>
    <property type="match status" value="1"/>
</dbReference>
<dbReference type="InterPro" id="IPR036291">
    <property type="entry name" value="NAD(P)-bd_dom_sf"/>
</dbReference>
<comment type="caution">
    <text evidence="2">The sequence shown here is derived from an EMBL/GenBank/DDBJ whole genome shotgun (WGS) entry which is preliminary data.</text>
</comment>
<dbReference type="RefSeq" id="WP_113984318.1">
    <property type="nucleotide sequence ID" value="NZ_QMEY01000017.1"/>
</dbReference>
<evidence type="ECO:0000313" key="2">
    <source>
        <dbReference type="EMBL" id="RBQ16337.1"/>
    </source>
</evidence>
<gene>
    <name evidence="2" type="ORF">DP939_30695</name>
</gene>
<dbReference type="PANTHER" id="PTHR43162:SF1">
    <property type="entry name" value="PRESTALK A DIFFERENTIATION PROTEIN A"/>
    <property type="match status" value="1"/>
</dbReference>
<evidence type="ECO:0000259" key="1">
    <source>
        <dbReference type="Pfam" id="PF13460"/>
    </source>
</evidence>
<feature type="domain" description="NAD(P)-binding" evidence="1">
    <location>
        <begin position="7"/>
        <end position="171"/>
    </location>
</feature>
<dbReference type="OrthoDB" id="4457504at2"/>
<protein>
    <submittedName>
        <fullName evidence="2">NmrA family transcriptional regulator</fullName>
    </submittedName>
</protein>
<organism evidence="2 3">
    <name type="scientific">Spongiactinospora rosea</name>
    <dbReference type="NCBI Taxonomy" id="2248750"/>
    <lineage>
        <taxon>Bacteria</taxon>
        <taxon>Bacillati</taxon>
        <taxon>Actinomycetota</taxon>
        <taxon>Actinomycetes</taxon>
        <taxon>Streptosporangiales</taxon>
        <taxon>Streptosporangiaceae</taxon>
        <taxon>Spongiactinospora</taxon>
    </lineage>
</organism>
<dbReference type="SUPFAM" id="SSF51735">
    <property type="entry name" value="NAD(P)-binding Rossmann-fold domains"/>
    <property type="match status" value="1"/>
</dbReference>
<dbReference type="PANTHER" id="PTHR43162">
    <property type="match status" value="1"/>
</dbReference>